<dbReference type="GO" id="GO:0005737">
    <property type="term" value="C:cytoplasm"/>
    <property type="evidence" value="ECO:0007669"/>
    <property type="project" value="InterPro"/>
</dbReference>
<dbReference type="AlphaFoldDB" id="A0A6J4NW29"/>
<dbReference type="EC" id="3.1.3.-" evidence="2"/>
<dbReference type="InterPro" id="IPR046854">
    <property type="entry name" value="AceK_regulatory"/>
</dbReference>
<feature type="domain" description="Isocitrate dehydrogenase kinase/phosphatase (AceK) regulatory" evidence="1">
    <location>
        <begin position="15"/>
        <end position="91"/>
    </location>
</feature>
<accession>A0A6J4NW29</accession>
<dbReference type="EC" id="2.7.11.5" evidence="2"/>
<dbReference type="EMBL" id="CADCUX010000140">
    <property type="protein sequence ID" value="CAA9394131.1"/>
    <property type="molecule type" value="Genomic_DNA"/>
</dbReference>
<keyword evidence="2" id="KW-0378">Hydrolase</keyword>
<feature type="non-terminal residue" evidence="2">
    <location>
        <position position="91"/>
    </location>
</feature>
<sequence>MFPQRLDSPLAYDIAKAMMDGFNRHYQLFRTESARAKHRFETADWHGQQRAQRERIEFYDLRVKEASMRLEKEFKAHEQPMEVWQQVKLHY</sequence>
<dbReference type="Pfam" id="PF20423">
    <property type="entry name" value="AceK_regulatory"/>
    <property type="match status" value="1"/>
</dbReference>
<dbReference type="InterPro" id="IPR010452">
    <property type="entry name" value="Isocitrate_DH_AceK"/>
</dbReference>
<organism evidence="2">
    <name type="scientific">uncultured Ramlibacter sp</name>
    <dbReference type="NCBI Taxonomy" id="260755"/>
    <lineage>
        <taxon>Bacteria</taxon>
        <taxon>Pseudomonadati</taxon>
        <taxon>Pseudomonadota</taxon>
        <taxon>Betaproteobacteria</taxon>
        <taxon>Burkholderiales</taxon>
        <taxon>Comamonadaceae</taxon>
        <taxon>Ramlibacter</taxon>
        <taxon>environmental samples</taxon>
    </lineage>
</organism>
<name>A0A6J4NW29_9BURK</name>
<dbReference type="GO" id="GO:0016791">
    <property type="term" value="F:phosphatase activity"/>
    <property type="evidence" value="ECO:0007669"/>
    <property type="project" value="InterPro"/>
</dbReference>
<evidence type="ECO:0000313" key="2">
    <source>
        <dbReference type="EMBL" id="CAA9394131.1"/>
    </source>
</evidence>
<reference evidence="2" key="1">
    <citation type="submission" date="2020-02" db="EMBL/GenBank/DDBJ databases">
        <authorList>
            <person name="Meier V. D."/>
        </authorList>
    </citation>
    <scope>NUCLEOTIDE SEQUENCE</scope>
    <source>
        <strain evidence="2">AVDCRST_MAG51</strain>
    </source>
</reference>
<dbReference type="GO" id="GO:0006006">
    <property type="term" value="P:glucose metabolic process"/>
    <property type="evidence" value="ECO:0007669"/>
    <property type="project" value="InterPro"/>
</dbReference>
<dbReference type="GO" id="GO:0008772">
    <property type="term" value="F:[isocitrate dehydrogenase (NADP+)] kinase activity"/>
    <property type="evidence" value="ECO:0007669"/>
    <property type="project" value="UniProtKB-EC"/>
</dbReference>
<protein>
    <submittedName>
        <fullName evidence="2">Isocitrate dehydrogenase phosphatase/kinase</fullName>
        <ecNumber evidence="2">2.7.11.5</ecNumber>
        <ecNumber evidence="2">3.1.3.-</ecNumber>
    </submittedName>
</protein>
<dbReference type="PANTHER" id="PTHR39559:SF1">
    <property type="entry name" value="ISOCITRATE DEHYDROGENASE KINASE_PHOSPHATASE"/>
    <property type="match status" value="1"/>
</dbReference>
<keyword evidence="2" id="KW-0808">Transferase</keyword>
<evidence type="ECO:0000259" key="1">
    <source>
        <dbReference type="Pfam" id="PF20423"/>
    </source>
</evidence>
<dbReference type="PANTHER" id="PTHR39559">
    <property type="match status" value="1"/>
</dbReference>
<proteinExistence type="predicted"/>
<keyword evidence="2" id="KW-0418">Kinase</keyword>
<gene>
    <name evidence="2" type="ORF">AVDCRST_MAG51-498</name>
</gene>